<evidence type="ECO:0000313" key="2">
    <source>
        <dbReference type="Proteomes" id="UP000829398"/>
    </source>
</evidence>
<dbReference type="Proteomes" id="UP000829398">
    <property type="component" value="Chromosome 9"/>
</dbReference>
<name>A0ACB8HWW0_CITSI</name>
<evidence type="ECO:0000313" key="1">
    <source>
        <dbReference type="EMBL" id="KAH9679261.1"/>
    </source>
</evidence>
<organism evidence="1 2">
    <name type="scientific">Citrus sinensis</name>
    <name type="common">Sweet orange</name>
    <name type="synonym">Citrus aurantium var. sinensis</name>
    <dbReference type="NCBI Taxonomy" id="2711"/>
    <lineage>
        <taxon>Eukaryota</taxon>
        <taxon>Viridiplantae</taxon>
        <taxon>Streptophyta</taxon>
        <taxon>Embryophyta</taxon>
        <taxon>Tracheophyta</taxon>
        <taxon>Spermatophyta</taxon>
        <taxon>Magnoliopsida</taxon>
        <taxon>eudicotyledons</taxon>
        <taxon>Gunneridae</taxon>
        <taxon>Pentapetalae</taxon>
        <taxon>rosids</taxon>
        <taxon>malvids</taxon>
        <taxon>Sapindales</taxon>
        <taxon>Rutaceae</taxon>
        <taxon>Aurantioideae</taxon>
        <taxon>Citrus</taxon>
    </lineage>
</organism>
<comment type="caution">
    <text evidence="1">The sequence shown here is derived from an EMBL/GenBank/DDBJ whole genome shotgun (WGS) entry which is preliminary data.</text>
</comment>
<protein>
    <submittedName>
        <fullName evidence="1">Uncharacterized protein</fullName>
    </submittedName>
</protein>
<gene>
    <name evidence="1" type="ORF">KPL71_026051</name>
</gene>
<accession>A0ACB8HWW0</accession>
<sequence length="768" mass="88162">MRKDRSVVFQFDPEIERTDVGNLDSHGPLQPVNIQEEQNEHVNQRQPGNNDIIYIADDRDRAIRDYVVLTPQVVHPGIVRLEMKAANFELKPVMFQMLQTVGQFNGLPSEDPCLHLKLFLENQGQKHTSHDPLTSLETLFKEYIAKNEAIVQSQVVSLRNLENQIGQLATAMSSISQGSLPSNTEDPRRKGNEHCKVINLRFGKNVDISVDVTRKRLELNSSQEPPQHESMLQQPSHQDTDVSGQATTTMEGNQPINTEEEVVTPVVTTHNKSNEQRLLGVRECRPTTVTLQLPDRSHAYYEGKIEDVLAKVDKFIFPVDFIILYFEADKEVPIILRRHFLTTGKNLIDVQKGELTMRVNDQQVTFNVLEAIKNPDEAEDCNFLSVVDFVVVDRIDRCCSNEELSGATEKVKPHYEGSFEERNHQMIGCWNHIPDIRKFMDIVEQTLEVFMDDFSVFGETYTDCLHNLEEVLKICEMTDLVLNWEKCHFMVQEDWTLPFELVCDVSDHSIGAVLGQSKDKIFHSIYYAGKTLTQAQISYTTIEKELLAVVFVFDKFRAYLEFDLEIKDRKGTENQVADYVSRLEADASTLTKKDITETFPDEQLKRNFFMILEATSGMTPYLYKLCSDQVIRKCVSEEEILHILESCHAAAYEGYFGGHRTTAKVLQSGYYWPSIFKDACEFAKYCDRCQRTGNITQRHEMPLTNILEVEIFYVWGIDFMGPFPPYFGNLYILVAVDYVSKWVEAAALPTNDARAVVDFLQKKRIFQV</sequence>
<keyword evidence="2" id="KW-1185">Reference proteome</keyword>
<proteinExistence type="predicted"/>
<reference evidence="2" key="1">
    <citation type="journal article" date="2023" name="Hortic. Res.">
        <title>A chromosome-level phased genome enabling allele-level studies in sweet orange: a case study on citrus Huanglongbing tolerance.</title>
        <authorList>
            <person name="Wu B."/>
            <person name="Yu Q."/>
            <person name="Deng Z."/>
            <person name="Duan Y."/>
            <person name="Luo F."/>
            <person name="Gmitter F. Jr."/>
        </authorList>
    </citation>
    <scope>NUCLEOTIDE SEQUENCE [LARGE SCALE GENOMIC DNA]</scope>
    <source>
        <strain evidence="2">cv. Valencia</strain>
    </source>
</reference>
<dbReference type="EMBL" id="CM039178">
    <property type="protein sequence ID" value="KAH9679261.1"/>
    <property type="molecule type" value="Genomic_DNA"/>
</dbReference>